<dbReference type="SUPFAM" id="SSF46785">
    <property type="entry name" value="Winged helix' DNA-binding domain"/>
    <property type="match status" value="1"/>
</dbReference>
<dbReference type="eggNOG" id="COG1349">
    <property type="taxonomic scope" value="Bacteria"/>
</dbReference>
<evidence type="ECO:0000259" key="3">
    <source>
        <dbReference type="PROSITE" id="PS51000"/>
    </source>
</evidence>
<dbReference type="PANTHER" id="PTHR30363">
    <property type="entry name" value="HTH-TYPE TRANSCRIPTIONAL REGULATOR SRLR-RELATED"/>
    <property type="match status" value="1"/>
</dbReference>
<dbReference type="InterPro" id="IPR014036">
    <property type="entry name" value="DeoR-like_C"/>
</dbReference>
<dbReference type="InterPro" id="IPR001034">
    <property type="entry name" value="DeoR_HTH"/>
</dbReference>
<gene>
    <name evidence="4" type="ORF">RGI145_15730</name>
    <name evidence="5" type="ORF">RQ831_06995</name>
</gene>
<dbReference type="EMBL" id="JAVVDO010000008">
    <property type="protein sequence ID" value="MDT8330794.1"/>
    <property type="molecule type" value="Genomic_DNA"/>
</dbReference>
<reference evidence="5" key="3">
    <citation type="submission" date="2023-09" db="EMBL/GenBank/DDBJ databases">
        <authorList>
            <person name="Schober I."/>
            <person name="Bunk B."/>
        </authorList>
    </citation>
    <scope>NUCLEOTIDE SEQUENCE</scope>
    <source>
        <strain evidence="5">DSM 103800</strain>
    </source>
</reference>
<dbReference type="EMBL" id="CP015583">
    <property type="protein sequence ID" value="APT58345.1"/>
    <property type="molecule type" value="Genomic_DNA"/>
</dbReference>
<dbReference type="InterPro" id="IPR036390">
    <property type="entry name" value="WH_DNA-bd_sf"/>
</dbReference>
<dbReference type="PANTHER" id="PTHR30363:SF55">
    <property type="entry name" value="HTH-TYPE TRANSCRIPTIONAL REGULATOR ULAR"/>
    <property type="match status" value="1"/>
</dbReference>
<organism evidence="4 6">
    <name type="scientific">Roseomonas gilardii</name>
    <dbReference type="NCBI Taxonomy" id="257708"/>
    <lineage>
        <taxon>Bacteria</taxon>
        <taxon>Pseudomonadati</taxon>
        <taxon>Pseudomonadota</taxon>
        <taxon>Alphaproteobacteria</taxon>
        <taxon>Acetobacterales</taxon>
        <taxon>Roseomonadaceae</taxon>
        <taxon>Roseomonas</taxon>
    </lineage>
</organism>
<dbReference type="RefSeq" id="WP_075799112.1">
    <property type="nucleotide sequence ID" value="NZ_CP015583.1"/>
</dbReference>
<dbReference type="InterPro" id="IPR050313">
    <property type="entry name" value="Carb_Metab_HTH_regulators"/>
</dbReference>
<protein>
    <submittedName>
        <fullName evidence="5">DeoR/GlpR family DNA-binding transcription regulator</fullName>
    </submittedName>
    <submittedName>
        <fullName evidence="4">Transcriptional regulator</fullName>
    </submittedName>
</protein>
<sequence>MLERERQRLILKTAEERSVVSVTDLCDLLGASEATIRRDIVAMAERGEIRRVRGGVEALEPRYQPQLVGRPFAVSQEVQAPQKRAIARVAAGMMRRGESIIIGAGSTTYCLAEFLEGTSLDILTSSFPLASHLVAQSRNRITLPGGPVYREQGIVLSPFESDVARHFRGERMFTSCYGLNRFGLMENDPLIVQSQIRLMASAETVVVLADSRKLRQQSSMIVVEPGRIGTLITDWEARPEELEPFRTLGIEIIQAEPGQEDGIRRVA</sequence>
<keyword evidence="7" id="KW-1185">Reference proteome</keyword>
<evidence type="ECO:0000313" key="7">
    <source>
        <dbReference type="Proteomes" id="UP001258945"/>
    </source>
</evidence>
<dbReference type="SMART" id="SM00420">
    <property type="entry name" value="HTH_DEOR"/>
    <property type="match status" value="1"/>
</dbReference>
<dbReference type="GO" id="GO:0003677">
    <property type="term" value="F:DNA binding"/>
    <property type="evidence" value="ECO:0007669"/>
    <property type="project" value="UniProtKB-KW"/>
</dbReference>
<dbReference type="Pfam" id="PF08220">
    <property type="entry name" value="HTH_DeoR"/>
    <property type="match status" value="1"/>
</dbReference>
<name>A0A1L7AHV6_9PROT</name>
<accession>A0A1L7AHV6</accession>
<dbReference type="SUPFAM" id="SSF100950">
    <property type="entry name" value="NagB/RpiA/CoA transferase-like"/>
    <property type="match status" value="1"/>
</dbReference>
<evidence type="ECO:0000256" key="1">
    <source>
        <dbReference type="ARBA" id="ARBA00023015"/>
    </source>
</evidence>
<keyword evidence="2" id="KW-0804">Transcription</keyword>
<dbReference type="GO" id="GO:0003700">
    <property type="term" value="F:DNA-binding transcription factor activity"/>
    <property type="evidence" value="ECO:0007669"/>
    <property type="project" value="InterPro"/>
</dbReference>
<dbReference type="STRING" id="257708.RGI145_15730"/>
<evidence type="ECO:0000256" key="2">
    <source>
        <dbReference type="ARBA" id="ARBA00023163"/>
    </source>
</evidence>
<dbReference type="KEGG" id="rgi:RGI145_15730"/>
<evidence type="ECO:0000313" key="6">
    <source>
        <dbReference type="Proteomes" id="UP000185494"/>
    </source>
</evidence>
<proteinExistence type="predicted"/>
<dbReference type="SMART" id="SM01134">
    <property type="entry name" value="DeoRC"/>
    <property type="match status" value="1"/>
</dbReference>
<dbReference type="Proteomes" id="UP000185494">
    <property type="component" value="Chromosome 1"/>
</dbReference>
<dbReference type="PROSITE" id="PS51000">
    <property type="entry name" value="HTH_DEOR_2"/>
    <property type="match status" value="1"/>
</dbReference>
<dbReference type="AlphaFoldDB" id="A0A1L7AHV6"/>
<dbReference type="Pfam" id="PF00455">
    <property type="entry name" value="DeoRC"/>
    <property type="match status" value="1"/>
</dbReference>
<dbReference type="Proteomes" id="UP001258945">
    <property type="component" value="Unassembled WGS sequence"/>
</dbReference>
<evidence type="ECO:0000313" key="5">
    <source>
        <dbReference type="EMBL" id="MDT8330794.1"/>
    </source>
</evidence>
<feature type="domain" description="HTH deoR-type" evidence="3">
    <location>
        <begin position="3"/>
        <end position="58"/>
    </location>
</feature>
<keyword evidence="1" id="KW-0805">Transcription regulation</keyword>
<dbReference type="InterPro" id="IPR037171">
    <property type="entry name" value="NagB/RpiA_transferase-like"/>
</dbReference>
<keyword evidence="5" id="KW-0238">DNA-binding</keyword>
<reference evidence="4 6" key="1">
    <citation type="submission" date="2016-05" db="EMBL/GenBank/DDBJ databases">
        <title>Complete Genome and Methylome Analysis of Psychrotrophic Bacterial Isolates from Antarctic Lake Untersee.</title>
        <authorList>
            <person name="Fomenkov A."/>
            <person name="Akimov V.N."/>
            <person name="Vasilyeva L.V."/>
            <person name="Andersen D."/>
            <person name="Vincze T."/>
            <person name="Roberts R.J."/>
        </authorList>
    </citation>
    <scope>NUCLEOTIDE SEQUENCE [LARGE SCALE GENOMIC DNA]</scope>
    <source>
        <strain evidence="4 6">U14-5</strain>
    </source>
</reference>
<evidence type="ECO:0000313" key="4">
    <source>
        <dbReference type="EMBL" id="APT58345.1"/>
    </source>
</evidence>
<reference evidence="5 7" key="2">
    <citation type="journal article" date="2019" name="Microb. Pathog.">
        <title>Comparison of VITEK 2, MALDI-TOF MS, 16S rRNA gene sequencing, and whole-genome sequencing for identification of Roseomonas mucosa.</title>
        <authorList>
            <person name="Rudolph W.W."/>
            <person name="Gunzer F."/>
            <person name="Trauth M."/>
            <person name="Bunk B."/>
            <person name="Bigge R."/>
            <person name="Schrottner P."/>
        </authorList>
    </citation>
    <scope>NUCLEOTIDE SEQUENCE [LARGE SCALE GENOMIC DNA]</scope>
    <source>
        <strain evidence="5 7">DSM 103800</strain>
    </source>
</reference>